<dbReference type="EMBL" id="CP000382">
    <property type="protein sequence ID" value="ABK61652.1"/>
    <property type="molecule type" value="Genomic_DNA"/>
</dbReference>
<protein>
    <submittedName>
        <fullName evidence="2">Uncharacterized protein</fullName>
    </submittedName>
</protein>
<evidence type="ECO:0000256" key="1">
    <source>
        <dbReference type="SAM" id="SignalP"/>
    </source>
</evidence>
<dbReference type="KEGG" id="cno:NT01CX_0732"/>
<name>A0Q3J6_CLONN</name>
<proteinExistence type="predicted"/>
<dbReference type="RefSeq" id="WP_011723176.1">
    <property type="nucleotide sequence ID" value="NC_008593.1"/>
</dbReference>
<feature type="signal peptide" evidence="1">
    <location>
        <begin position="1"/>
        <end position="25"/>
    </location>
</feature>
<reference evidence="2 3" key="1">
    <citation type="journal article" date="2006" name="Nat. Biotechnol.">
        <title>The genome and transcriptomes of the anti-tumor agent Clostridium novyi-NT.</title>
        <authorList>
            <person name="Bettegowda C."/>
            <person name="Huang X."/>
            <person name="Lin J."/>
            <person name="Cheong I."/>
            <person name="Kohli M."/>
            <person name="Szabo S.A."/>
            <person name="Zhang X."/>
            <person name="Diaz L.A. Jr."/>
            <person name="Velculescu V.E."/>
            <person name="Parmigiani G."/>
            <person name="Kinzler K.W."/>
            <person name="Vogelstein B."/>
            <person name="Zhou S."/>
        </authorList>
    </citation>
    <scope>NUCLEOTIDE SEQUENCE [LARGE SCALE GENOMIC DNA]</scope>
    <source>
        <strain evidence="2 3">NT</strain>
    </source>
</reference>
<evidence type="ECO:0000313" key="3">
    <source>
        <dbReference type="Proteomes" id="UP000008220"/>
    </source>
</evidence>
<sequence length="245" mass="28638">MVKKIIKPILLSMLMLLCICNKSFAYQISDDSENITDTPYYVDYQYAHSDYLVTKENKVWTIKLNDKITITNNTYKCIYVLDNKNNKIPIILKTKNNKKSDNEILVYPKTNYLFENKYLLVVDKGLEGENNTVTKEKIIKKFQIVPKATYGFPRGCDILSSNRQSLKDSLKEDYVYLNLPEGNSVSWLPIEWHYEDIDLIPIYCTDARVQAYTSEEGVFYIRGRLAGFDPKEPAFNFKFRMNITH</sequence>
<accession>A0Q3J6</accession>
<gene>
    <name evidence="2" type="ordered locus">NT01CX_0732</name>
</gene>
<keyword evidence="1" id="KW-0732">Signal</keyword>
<evidence type="ECO:0000313" key="2">
    <source>
        <dbReference type="EMBL" id="ABK61652.1"/>
    </source>
</evidence>
<organism evidence="2 3">
    <name type="scientific">Clostridium novyi (strain NT)</name>
    <dbReference type="NCBI Taxonomy" id="386415"/>
    <lineage>
        <taxon>Bacteria</taxon>
        <taxon>Bacillati</taxon>
        <taxon>Bacillota</taxon>
        <taxon>Clostridia</taxon>
        <taxon>Eubacteriales</taxon>
        <taxon>Clostridiaceae</taxon>
        <taxon>Clostridium</taxon>
    </lineage>
</organism>
<dbReference type="Proteomes" id="UP000008220">
    <property type="component" value="Chromosome"/>
</dbReference>
<feature type="chain" id="PRO_5002629534" evidence="1">
    <location>
        <begin position="26"/>
        <end position="245"/>
    </location>
</feature>
<dbReference type="PATRIC" id="fig|386415.7.peg.2237"/>
<dbReference type="AlphaFoldDB" id="A0Q3J6"/>
<dbReference type="HOGENOM" id="CLU_996401_0_0_9"/>
<keyword evidence="3" id="KW-1185">Reference proteome</keyword>